<dbReference type="InterPro" id="IPR043128">
    <property type="entry name" value="Rev_trsase/Diguanyl_cyclase"/>
</dbReference>
<dbReference type="InterPro" id="IPR043502">
    <property type="entry name" value="DNA/RNA_pol_sf"/>
</dbReference>
<organism evidence="1 2">
    <name type="scientific">Phytophthora megakarya</name>
    <dbReference type="NCBI Taxonomy" id="4795"/>
    <lineage>
        <taxon>Eukaryota</taxon>
        <taxon>Sar</taxon>
        <taxon>Stramenopiles</taxon>
        <taxon>Oomycota</taxon>
        <taxon>Peronosporomycetes</taxon>
        <taxon>Peronosporales</taxon>
        <taxon>Peronosporaceae</taxon>
        <taxon>Phytophthora</taxon>
    </lineage>
</organism>
<dbReference type="OrthoDB" id="7698356at2759"/>
<sequence>MTSARTFVEDICFGNDTLDGCLDALDKLLERFRECRISVSFIKSILVQSRLNFLSHEVTDEGLRPDTKKMKALKYEYFTYEGKLSVAKRRVATLQQKVGVAPLLQHFDRAKPVHGATLMHEHDGKSHPVRFCVRDLNNAEMNYLPVE</sequence>
<dbReference type="Gene3D" id="3.30.70.270">
    <property type="match status" value="1"/>
</dbReference>
<evidence type="ECO:0000313" key="1">
    <source>
        <dbReference type="EMBL" id="OWZ12996.1"/>
    </source>
</evidence>
<dbReference type="Proteomes" id="UP000198211">
    <property type="component" value="Unassembled WGS sequence"/>
</dbReference>
<dbReference type="AlphaFoldDB" id="A0A225W5K2"/>
<reference evidence="2" key="1">
    <citation type="submission" date="2017-03" db="EMBL/GenBank/DDBJ databases">
        <title>Phytopthora megakarya and P. palmivora, two closely related causual agents of cacao black pod achieved similar genome size and gene model numbers by different mechanisms.</title>
        <authorList>
            <person name="Ali S."/>
            <person name="Shao J."/>
            <person name="Larry D.J."/>
            <person name="Kronmiller B."/>
            <person name="Shen D."/>
            <person name="Strem M.D."/>
            <person name="Melnick R.L."/>
            <person name="Guiltinan M.J."/>
            <person name="Tyler B.M."/>
            <person name="Meinhardt L.W."/>
            <person name="Bailey B.A."/>
        </authorList>
    </citation>
    <scope>NUCLEOTIDE SEQUENCE [LARGE SCALE GENOMIC DNA]</scope>
    <source>
        <strain evidence="2">zdho120</strain>
    </source>
</reference>
<comment type="caution">
    <text evidence="1">The sequence shown here is derived from an EMBL/GenBank/DDBJ whole genome shotgun (WGS) entry which is preliminary data.</text>
</comment>
<evidence type="ECO:0000313" key="2">
    <source>
        <dbReference type="Proteomes" id="UP000198211"/>
    </source>
</evidence>
<dbReference type="EMBL" id="NBNE01001697">
    <property type="protein sequence ID" value="OWZ12996.1"/>
    <property type="molecule type" value="Genomic_DNA"/>
</dbReference>
<protein>
    <recommendedName>
        <fullName evidence="3">Reverse transcriptase</fullName>
    </recommendedName>
</protein>
<dbReference type="SUPFAM" id="SSF56672">
    <property type="entry name" value="DNA/RNA polymerases"/>
    <property type="match status" value="1"/>
</dbReference>
<dbReference type="InterPro" id="IPR051320">
    <property type="entry name" value="Viral_Replic_Matur_Polypro"/>
</dbReference>
<evidence type="ECO:0008006" key="3">
    <source>
        <dbReference type="Google" id="ProtNLM"/>
    </source>
</evidence>
<proteinExistence type="predicted"/>
<dbReference type="PANTHER" id="PTHR33064">
    <property type="entry name" value="POL PROTEIN"/>
    <property type="match status" value="1"/>
</dbReference>
<keyword evidence="2" id="KW-1185">Reference proteome</keyword>
<name>A0A225W5K2_9STRA</name>
<gene>
    <name evidence="1" type="ORF">PHMEG_00013758</name>
</gene>
<dbReference type="PANTHER" id="PTHR33064:SF37">
    <property type="entry name" value="RIBONUCLEASE H"/>
    <property type="match status" value="1"/>
</dbReference>
<accession>A0A225W5K2</accession>